<sequence>MTSKPSDSSTEASTADNDTLDASVESSAESTAKPAIPAFSFPFSPATFAPGKGDNQPWHQKGNKSAHEKKIGAAPPGTRRSMGKR</sequence>
<feature type="compositionally biased region" description="Low complexity" evidence="1">
    <location>
        <begin position="32"/>
        <end position="50"/>
    </location>
</feature>
<dbReference type="AlphaFoldDB" id="A0A7W4LKI3"/>
<keyword evidence="3" id="KW-1185">Reference proteome</keyword>
<dbReference type="EMBL" id="JACJUD010000002">
    <property type="protein sequence ID" value="MBB2494847.1"/>
    <property type="molecule type" value="Genomic_DNA"/>
</dbReference>
<organism evidence="2 3">
    <name type="scientific">Aquipseudomonas ullengensis</name>
    <dbReference type="NCBI Taxonomy" id="2759166"/>
    <lineage>
        <taxon>Bacteria</taxon>
        <taxon>Pseudomonadati</taxon>
        <taxon>Pseudomonadota</taxon>
        <taxon>Gammaproteobacteria</taxon>
        <taxon>Pseudomonadales</taxon>
        <taxon>Pseudomonadaceae</taxon>
        <taxon>Aquipseudomonas</taxon>
    </lineage>
</organism>
<evidence type="ECO:0000256" key="1">
    <source>
        <dbReference type="SAM" id="MobiDB-lite"/>
    </source>
</evidence>
<feature type="region of interest" description="Disordered" evidence="1">
    <location>
        <begin position="1"/>
        <end position="85"/>
    </location>
</feature>
<name>A0A7W4LKI3_9GAMM</name>
<dbReference type="Proteomes" id="UP000542720">
    <property type="component" value="Unassembled WGS sequence"/>
</dbReference>
<evidence type="ECO:0000313" key="3">
    <source>
        <dbReference type="Proteomes" id="UP000542720"/>
    </source>
</evidence>
<gene>
    <name evidence="2" type="ORF">H3H51_07420</name>
</gene>
<accession>A0A7W4LKI3</accession>
<dbReference type="RefSeq" id="WP_183088415.1">
    <property type="nucleotide sequence ID" value="NZ_JACJUD010000002.1"/>
</dbReference>
<comment type="caution">
    <text evidence="2">The sequence shown here is derived from an EMBL/GenBank/DDBJ whole genome shotgun (WGS) entry which is preliminary data.</text>
</comment>
<evidence type="ECO:0000313" key="2">
    <source>
        <dbReference type="EMBL" id="MBB2494847.1"/>
    </source>
</evidence>
<feature type="compositionally biased region" description="Polar residues" evidence="1">
    <location>
        <begin position="1"/>
        <end position="17"/>
    </location>
</feature>
<protein>
    <submittedName>
        <fullName evidence="2">Uncharacterized protein</fullName>
    </submittedName>
</protein>
<reference evidence="2 3" key="1">
    <citation type="submission" date="2020-08" db="EMBL/GenBank/DDBJ databases">
        <authorList>
            <person name="Kim C.M."/>
        </authorList>
    </citation>
    <scope>NUCLEOTIDE SEQUENCE [LARGE SCALE GENOMIC DNA]</scope>
    <source>
        <strain evidence="2 3">UL070</strain>
    </source>
</reference>
<proteinExistence type="predicted"/>